<name>A0A165SPM5_9APHY</name>
<dbReference type="PANTHER" id="PTHR13318">
    <property type="entry name" value="PARTNER OF PAIRED, ISOFORM B-RELATED"/>
    <property type="match status" value="1"/>
</dbReference>
<accession>A0A165SPM5</accession>
<evidence type="ECO:0000313" key="1">
    <source>
        <dbReference type="EMBL" id="KZT72305.1"/>
    </source>
</evidence>
<dbReference type="PANTHER" id="PTHR13318:SF190">
    <property type="entry name" value="PARTNER OF PAIRED, ISOFORM B"/>
    <property type="match status" value="1"/>
</dbReference>
<protein>
    <recommendedName>
        <fullName evidence="3">F-box domain-containing protein</fullName>
    </recommendedName>
</protein>
<gene>
    <name evidence="1" type="ORF">DAEQUDRAFT_755160</name>
</gene>
<dbReference type="STRING" id="1314783.A0A165SPM5"/>
<proteinExistence type="predicted"/>
<dbReference type="InterPro" id="IPR032675">
    <property type="entry name" value="LRR_dom_sf"/>
</dbReference>
<keyword evidence="2" id="KW-1185">Reference proteome</keyword>
<organism evidence="1 2">
    <name type="scientific">Daedalea quercina L-15889</name>
    <dbReference type="NCBI Taxonomy" id="1314783"/>
    <lineage>
        <taxon>Eukaryota</taxon>
        <taxon>Fungi</taxon>
        <taxon>Dikarya</taxon>
        <taxon>Basidiomycota</taxon>
        <taxon>Agaricomycotina</taxon>
        <taxon>Agaricomycetes</taxon>
        <taxon>Polyporales</taxon>
        <taxon>Fomitopsis</taxon>
    </lineage>
</organism>
<dbReference type="AlphaFoldDB" id="A0A165SPM5"/>
<reference evidence="1 2" key="1">
    <citation type="journal article" date="2016" name="Mol. Biol. Evol.">
        <title>Comparative Genomics of Early-Diverging Mushroom-Forming Fungi Provides Insights into the Origins of Lignocellulose Decay Capabilities.</title>
        <authorList>
            <person name="Nagy L.G."/>
            <person name="Riley R."/>
            <person name="Tritt A."/>
            <person name="Adam C."/>
            <person name="Daum C."/>
            <person name="Floudas D."/>
            <person name="Sun H."/>
            <person name="Yadav J.S."/>
            <person name="Pangilinan J."/>
            <person name="Larsson K.H."/>
            <person name="Matsuura K."/>
            <person name="Barry K."/>
            <person name="Labutti K."/>
            <person name="Kuo R."/>
            <person name="Ohm R.A."/>
            <person name="Bhattacharya S.S."/>
            <person name="Shirouzu T."/>
            <person name="Yoshinaga Y."/>
            <person name="Martin F.M."/>
            <person name="Grigoriev I.V."/>
            <person name="Hibbett D.S."/>
        </authorList>
    </citation>
    <scope>NUCLEOTIDE SEQUENCE [LARGE SCALE GENOMIC DNA]</scope>
    <source>
        <strain evidence="1 2">L-15889</strain>
    </source>
</reference>
<dbReference type="EMBL" id="KV429041">
    <property type="protein sequence ID" value="KZT72305.1"/>
    <property type="molecule type" value="Genomic_DNA"/>
</dbReference>
<dbReference type="SUPFAM" id="SSF52047">
    <property type="entry name" value="RNI-like"/>
    <property type="match status" value="1"/>
</dbReference>
<dbReference type="GO" id="GO:0031146">
    <property type="term" value="P:SCF-dependent proteasomal ubiquitin-dependent protein catabolic process"/>
    <property type="evidence" value="ECO:0007669"/>
    <property type="project" value="TreeGrafter"/>
</dbReference>
<dbReference type="OrthoDB" id="2757320at2759"/>
<dbReference type="Gene3D" id="3.80.10.10">
    <property type="entry name" value="Ribonuclease Inhibitor"/>
    <property type="match status" value="1"/>
</dbReference>
<dbReference type="Proteomes" id="UP000076727">
    <property type="component" value="Unassembled WGS sequence"/>
</dbReference>
<dbReference type="GO" id="GO:0019005">
    <property type="term" value="C:SCF ubiquitin ligase complex"/>
    <property type="evidence" value="ECO:0007669"/>
    <property type="project" value="TreeGrafter"/>
</dbReference>
<evidence type="ECO:0008006" key="3">
    <source>
        <dbReference type="Google" id="ProtNLM"/>
    </source>
</evidence>
<sequence length="549" mass="61609">MHRALAVPELMHQIVDEVDRRQPRHMPTLLAVAFTCHTFLEPALDIIWSVQNGFGHLVRCLPKEFWTRQDSPSALILKEPSRPTTLRDWERFDFYARRVRELTCSPRYDLPYRSISVSTDLFFWLLSSRPGHQMLPNLSKLDWTDLTKSGYFGCANLLFCQQLSRLGIEASSPVSSTAISPTLLRLPQCLPDIEELAIHFIEDPADVPHEEYVPSEVFTSLRRLKLLSLVSSLPMSLSHGDFAKLAALPHLTHLMLSTADDPLLVTSPPSTDQNATPGLVFHTLQSLTLSSLSMASSIAVMSICRFPRLRKVDISSLSAETPTTLDSILRLVHERCPHVALEELEVSTGQLADVEEEGAEVVPIASLRRLCDFHQLHRFSLSTEMCIVLDNDFVKEFAVSWPRLEYLQFFSTAPDPWTHPTATTLEGLAHLARYCPSLEKLTIDVDTSSTNVSREAKPGGGYSNQTLRTIDFGQSRAIGHPMKIAAFLFALFPNVQDVNEENDTFVGESWQLVRDVVAILQTASRWHQNAVAQKTRHDTQESVTTSSVS</sequence>
<evidence type="ECO:0000313" key="2">
    <source>
        <dbReference type="Proteomes" id="UP000076727"/>
    </source>
</evidence>